<accession>A0A244CVP3</accession>
<comment type="caution">
    <text evidence="3">The sequence shown here is derived from an EMBL/GenBank/DDBJ whole genome shotgun (WGS) entry which is preliminary data.</text>
</comment>
<evidence type="ECO:0000313" key="4">
    <source>
        <dbReference type="Proteomes" id="UP000194841"/>
    </source>
</evidence>
<sequence>MLLAERAEKSIIIAMGVSICSVKYGLTLACYASEVKCLKIVDHVSFYIYQQFQTFSRQKLTILRSNMIAIPSMKGKIMFKKVTAVLCLFVAATTQANELSDQNLVTRSLTLKDSEVKLSGNLSYAKNDRDNEVMIGLDAGYGITDNWSINIGHTRYRFLSRGNNGLGLELTLGGGMKGVYETTDNQDVLGYGADLLGKYVFTDETAVLFGTQYVFWNQPSHTANADEWRFSAGVQQQLFEHVVLSAGYTYRDLNDMSQADAHEASLSLNYAMTKQLDLAVFATYSNFDPVKNGFTADSSNKQGIGAHVSYRF</sequence>
<reference evidence="3 4" key="1">
    <citation type="submission" date="2017-02" db="EMBL/GenBank/DDBJ databases">
        <title>Pseudoalteromonas ulvae TC14 Genome.</title>
        <authorList>
            <person name="Molmeret M."/>
        </authorList>
    </citation>
    <scope>NUCLEOTIDE SEQUENCE [LARGE SCALE GENOMIC DNA]</scope>
    <source>
        <strain evidence="3">TC14</strain>
    </source>
</reference>
<organism evidence="3 4">
    <name type="scientific">Pseudoalteromonas ulvae</name>
    <dbReference type="NCBI Taxonomy" id="107327"/>
    <lineage>
        <taxon>Bacteria</taxon>
        <taxon>Pseudomonadati</taxon>
        <taxon>Pseudomonadota</taxon>
        <taxon>Gammaproteobacteria</taxon>
        <taxon>Alteromonadales</taxon>
        <taxon>Pseudoalteromonadaceae</taxon>
        <taxon>Pseudoalteromonas</taxon>
    </lineage>
</organism>
<keyword evidence="1" id="KW-0732">Signal</keyword>
<dbReference type="Pfam" id="PF13505">
    <property type="entry name" value="OMP_b-brl"/>
    <property type="match status" value="1"/>
</dbReference>
<evidence type="ECO:0000259" key="2">
    <source>
        <dbReference type="Pfam" id="PF13505"/>
    </source>
</evidence>
<dbReference type="AlphaFoldDB" id="A0A244CVP3"/>
<dbReference type="EMBL" id="MWPV01000001">
    <property type="protein sequence ID" value="OUL59319.1"/>
    <property type="molecule type" value="Genomic_DNA"/>
</dbReference>
<evidence type="ECO:0000256" key="1">
    <source>
        <dbReference type="ARBA" id="ARBA00022729"/>
    </source>
</evidence>
<keyword evidence="4" id="KW-1185">Reference proteome</keyword>
<dbReference type="OrthoDB" id="6290480at2"/>
<dbReference type="InterPro" id="IPR027385">
    <property type="entry name" value="Beta-barrel_OMP"/>
</dbReference>
<feature type="domain" description="Outer membrane protein beta-barrel" evidence="2">
    <location>
        <begin position="85"/>
        <end position="270"/>
    </location>
</feature>
<dbReference type="SUPFAM" id="SSF56935">
    <property type="entry name" value="Porins"/>
    <property type="match status" value="1"/>
</dbReference>
<dbReference type="Proteomes" id="UP000194841">
    <property type="component" value="Unassembled WGS sequence"/>
</dbReference>
<gene>
    <name evidence="3" type="ORF">B1199_03365</name>
</gene>
<name>A0A244CVP3_PSEDV</name>
<proteinExistence type="predicted"/>
<protein>
    <recommendedName>
        <fullName evidence="2">Outer membrane protein beta-barrel domain-containing protein</fullName>
    </recommendedName>
</protein>
<evidence type="ECO:0000313" key="3">
    <source>
        <dbReference type="EMBL" id="OUL59319.1"/>
    </source>
</evidence>
<dbReference type="Gene3D" id="2.40.160.20">
    <property type="match status" value="1"/>
</dbReference>